<evidence type="ECO:0000313" key="1">
    <source>
        <dbReference type="EMBL" id="ETK05281.1"/>
    </source>
</evidence>
<sequence length="143" mass="15896">MIGNPDKYLLNTYLLNSIAGKEGIRHWIGLPLLDKFSTVRVGMYGIRPTNTYDKGQMIRLPGTFWGVSSTPLPKPDKYLLNTYLLNPIAGKDGIHPWIGLPAPDKFSIVRVRRKSIRSTNAHDNGQMIHLPGTFGGVCHTSLP</sequence>
<organism evidence="1 2">
    <name type="scientific">Tannerella sp. oral taxon BU063 isolate Cell 5</name>
    <dbReference type="NCBI Taxonomy" id="1410950"/>
    <lineage>
        <taxon>Bacteria</taxon>
        <taxon>Pseudomonadati</taxon>
        <taxon>Bacteroidota</taxon>
        <taxon>Bacteroidia</taxon>
        <taxon>Bacteroidales</taxon>
        <taxon>Tannerellaceae</taxon>
        <taxon>Tannerella</taxon>
    </lineage>
</organism>
<dbReference type="Proteomes" id="UP000018872">
    <property type="component" value="Unassembled WGS sequence"/>
</dbReference>
<reference evidence="1 2" key="1">
    <citation type="submission" date="2013-11" db="EMBL/GenBank/DDBJ databases">
        <title>Single cell genomics of uncultured Tannerella BU063 (oral taxon 286).</title>
        <authorList>
            <person name="Beall C.J."/>
            <person name="Campbell A.G."/>
            <person name="Griffen A.L."/>
            <person name="Podar M."/>
            <person name="Leys E.J."/>
        </authorList>
    </citation>
    <scope>NUCLEOTIDE SEQUENCE [LARGE SCALE GENOMIC DNA]</scope>
    <source>
        <strain evidence="1">Cell 5</strain>
    </source>
</reference>
<accession>W2CFL6</accession>
<name>W2CFL6_9BACT</name>
<gene>
    <name evidence="1" type="ORF">T229_04395</name>
</gene>
<comment type="caution">
    <text evidence="1">The sequence shown here is derived from an EMBL/GenBank/DDBJ whole genome shotgun (WGS) entry which is preliminary data.</text>
</comment>
<dbReference type="AlphaFoldDB" id="W2CFL6"/>
<proteinExistence type="predicted"/>
<dbReference type="EMBL" id="AYYC01000547">
    <property type="protein sequence ID" value="ETK05281.1"/>
    <property type="molecule type" value="Genomic_DNA"/>
</dbReference>
<evidence type="ECO:0000313" key="2">
    <source>
        <dbReference type="Proteomes" id="UP000018872"/>
    </source>
</evidence>
<protein>
    <submittedName>
        <fullName evidence="1">Uncharacterized protein</fullName>
    </submittedName>
</protein>